<keyword evidence="8 10" id="KW-0472">Membrane</keyword>
<comment type="similarity">
    <text evidence="2">Belongs to the cation diffusion facilitator (CDF) transporter (TC 2.A.4) family. SLC30A subfamily.</text>
</comment>
<name>A0A7R9BMT0_9CRUS</name>
<evidence type="ECO:0000256" key="8">
    <source>
        <dbReference type="ARBA" id="ARBA00023136"/>
    </source>
</evidence>
<protein>
    <recommendedName>
        <fullName evidence="15">Solute carrier family 30 member 2</fullName>
    </recommendedName>
</protein>
<evidence type="ECO:0000256" key="7">
    <source>
        <dbReference type="ARBA" id="ARBA00023065"/>
    </source>
</evidence>
<dbReference type="Pfam" id="PF01545">
    <property type="entry name" value="Cation_efflux"/>
    <property type="match status" value="1"/>
</dbReference>
<evidence type="ECO:0000256" key="9">
    <source>
        <dbReference type="SAM" id="MobiDB-lite"/>
    </source>
</evidence>
<dbReference type="SUPFAM" id="SSF161111">
    <property type="entry name" value="Cation efflux protein transmembrane domain-like"/>
    <property type="match status" value="1"/>
</dbReference>
<feature type="transmembrane region" description="Helical" evidence="10">
    <location>
        <begin position="221"/>
        <end position="242"/>
    </location>
</feature>
<dbReference type="Pfam" id="PF16916">
    <property type="entry name" value="ZT_dimer"/>
    <property type="match status" value="1"/>
</dbReference>
<feature type="transmembrane region" description="Helical" evidence="10">
    <location>
        <begin position="150"/>
        <end position="170"/>
    </location>
</feature>
<dbReference type="InterPro" id="IPR002524">
    <property type="entry name" value="Cation_efflux"/>
</dbReference>
<organism evidence="13">
    <name type="scientific">Notodromas monacha</name>
    <dbReference type="NCBI Taxonomy" id="399045"/>
    <lineage>
        <taxon>Eukaryota</taxon>
        <taxon>Metazoa</taxon>
        <taxon>Ecdysozoa</taxon>
        <taxon>Arthropoda</taxon>
        <taxon>Crustacea</taxon>
        <taxon>Oligostraca</taxon>
        <taxon>Ostracoda</taxon>
        <taxon>Podocopa</taxon>
        <taxon>Podocopida</taxon>
        <taxon>Cypridocopina</taxon>
        <taxon>Cypridoidea</taxon>
        <taxon>Cyprididae</taxon>
        <taxon>Notodromas</taxon>
    </lineage>
</organism>
<evidence type="ECO:0000256" key="1">
    <source>
        <dbReference type="ARBA" id="ARBA00004141"/>
    </source>
</evidence>
<accession>A0A7R9BMT0</accession>
<feature type="transmembrane region" description="Helical" evidence="10">
    <location>
        <begin position="120"/>
        <end position="144"/>
    </location>
</feature>
<evidence type="ECO:0000259" key="12">
    <source>
        <dbReference type="Pfam" id="PF16916"/>
    </source>
</evidence>
<evidence type="ECO:0008006" key="15">
    <source>
        <dbReference type="Google" id="ProtNLM"/>
    </source>
</evidence>
<keyword evidence="4 10" id="KW-0812">Transmembrane</keyword>
<dbReference type="NCBIfam" id="TIGR01297">
    <property type="entry name" value="CDF"/>
    <property type="match status" value="1"/>
</dbReference>
<evidence type="ECO:0000313" key="14">
    <source>
        <dbReference type="Proteomes" id="UP000678499"/>
    </source>
</evidence>
<dbReference type="InterPro" id="IPR027470">
    <property type="entry name" value="Cation_efflux_CTD"/>
</dbReference>
<dbReference type="PANTHER" id="PTHR11562">
    <property type="entry name" value="CATION EFFLUX PROTEIN/ ZINC TRANSPORTER"/>
    <property type="match status" value="1"/>
</dbReference>
<dbReference type="OrthoDB" id="9944568at2759"/>
<evidence type="ECO:0000256" key="2">
    <source>
        <dbReference type="ARBA" id="ARBA00008873"/>
    </source>
</evidence>
<keyword evidence="6 10" id="KW-1133">Transmembrane helix</keyword>
<dbReference type="GO" id="GO:0005886">
    <property type="term" value="C:plasma membrane"/>
    <property type="evidence" value="ECO:0007669"/>
    <property type="project" value="TreeGrafter"/>
</dbReference>
<dbReference type="EMBL" id="OA882772">
    <property type="protein sequence ID" value="CAD7276858.1"/>
    <property type="molecule type" value="Genomic_DNA"/>
</dbReference>
<keyword evidence="5" id="KW-0862">Zinc</keyword>
<dbReference type="PANTHER" id="PTHR11562:SF17">
    <property type="entry name" value="RE54080P-RELATED"/>
    <property type="match status" value="1"/>
</dbReference>
<dbReference type="InterPro" id="IPR050681">
    <property type="entry name" value="CDF/SLC30A"/>
</dbReference>
<evidence type="ECO:0000256" key="4">
    <source>
        <dbReference type="ARBA" id="ARBA00022692"/>
    </source>
</evidence>
<feature type="domain" description="Cation efflux protein cytoplasmic" evidence="12">
    <location>
        <begin position="360"/>
        <end position="435"/>
    </location>
</feature>
<dbReference type="InterPro" id="IPR027469">
    <property type="entry name" value="Cation_efflux_TMD_sf"/>
</dbReference>
<dbReference type="AlphaFoldDB" id="A0A7R9BMT0"/>
<dbReference type="Gene3D" id="1.20.1510.10">
    <property type="entry name" value="Cation efflux protein transmembrane domain"/>
    <property type="match status" value="1"/>
</dbReference>
<proteinExistence type="inferred from homology"/>
<gene>
    <name evidence="13" type="ORF">NMOB1V02_LOCUS4608</name>
</gene>
<dbReference type="InterPro" id="IPR058533">
    <property type="entry name" value="Cation_efflux_TM"/>
</dbReference>
<evidence type="ECO:0000259" key="11">
    <source>
        <dbReference type="Pfam" id="PF01545"/>
    </source>
</evidence>
<feature type="region of interest" description="Disordered" evidence="9">
    <location>
        <begin position="247"/>
        <end position="289"/>
    </location>
</feature>
<keyword evidence="3" id="KW-0813">Transport</keyword>
<keyword evidence="5" id="KW-0864">Zinc transport</keyword>
<reference evidence="13" key="1">
    <citation type="submission" date="2020-11" db="EMBL/GenBank/DDBJ databases">
        <authorList>
            <person name="Tran Van P."/>
        </authorList>
    </citation>
    <scope>NUCLEOTIDE SEQUENCE</scope>
</reference>
<evidence type="ECO:0000256" key="10">
    <source>
        <dbReference type="SAM" id="Phobius"/>
    </source>
</evidence>
<keyword evidence="14" id="KW-1185">Reference proteome</keyword>
<dbReference type="GO" id="GO:0005385">
    <property type="term" value="F:zinc ion transmembrane transporter activity"/>
    <property type="evidence" value="ECO:0007669"/>
    <property type="project" value="TreeGrafter"/>
</dbReference>
<dbReference type="Proteomes" id="UP000678499">
    <property type="component" value="Unassembled WGS sequence"/>
</dbReference>
<comment type="subcellular location">
    <subcellularLocation>
        <location evidence="1">Membrane</location>
        <topology evidence="1">Multi-pass membrane protein</topology>
    </subcellularLocation>
</comment>
<evidence type="ECO:0000313" key="13">
    <source>
        <dbReference type="EMBL" id="CAD7276858.1"/>
    </source>
</evidence>
<evidence type="ECO:0000256" key="6">
    <source>
        <dbReference type="ARBA" id="ARBA00022989"/>
    </source>
</evidence>
<feature type="transmembrane region" description="Helical" evidence="10">
    <location>
        <begin position="182"/>
        <end position="209"/>
    </location>
</feature>
<keyword evidence="7" id="KW-0406">Ion transport</keyword>
<feature type="transmembrane region" description="Helical" evidence="10">
    <location>
        <begin position="298"/>
        <end position="321"/>
    </location>
</feature>
<feature type="domain" description="Cation efflux protein transmembrane" evidence="11">
    <location>
        <begin position="120"/>
        <end position="356"/>
    </location>
</feature>
<dbReference type="GO" id="GO:0010043">
    <property type="term" value="P:response to zinc ion"/>
    <property type="evidence" value="ECO:0007669"/>
    <property type="project" value="TreeGrafter"/>
</dbReference>
<evidence type="ECO:0000256" key="5">
    <source>
        <dbReference type="ARBA" id="ARBA00022906"/>
    </source>
</evidence>
<feature type="transmembrane region" description="Helical" evidence="10">
    <location>
        <begin position="327"/>
        <end position="348"/>
    </location>
</feature>
<dbReference type="EMBL" id="CAJPEX010000735">
    <property type="protein sequence ID" value="CAG0917010.1"/>
    <property type="molecule type" value="Genomic_DNA"/>
</dbReference>
<sequence>MSYPSGRRLSVGTGTSPLDSYSSVRIPLLSGAASMDGGRTPPPNYRSLEDSQDPRIVYCVHGNLYSVCCIDETTGEVARIPSRSSEIVEGDVDLHASIGEPDHCHQERDVGPDASARRKLIIASVLCLLFMVGEAVGGVLANSLAIATDAAHLLTDFASFMISLLALWIAGKPATRSMSFGWYRAEVIGALTSVLMIWVVTGILVYMAFERVMQDNFDIDAQVMLITSGVGVAVNIFMALTLHEHGHGHSHSHSHSHDDPKANSEPQGVENGSCEVSVREQPSGHSHHSHQNINVRAAFIHVIGDFIQSVGVFIAALVIYFKPEWRLVDPVCTFLFSILVLLTTFAIMRDTLTVLMEGIPRGIDFAAVEKSFLGIDGVVYVHNLRIWALSMDKSAISAHLAIQPGRDPLKVLALASRRLRKEYAFFEMTLQIEHYDAKMEDCSQCQVPKK</sequence>
<evidence type="ECO:0000256" key="3">
    <source>
        <dbReference type="ARBA" id="ARBA00022448"/>
    </source>
</evidence>